<dbReference type="InterPro" id="IPR000362">
    <property type="entry name" value="Fumarate_lyase_fam"/>
</dbReference>
<keyword evidence="3" id="KW-0055">Arginine biosynthesis</keyword>
<dbReference type="Gene3D" id="1.10.40.30">
    <property type="entry name" value="Fumarase/aspartase (C-terminal domain)"/>
    <property type="match status" value="1"/>
</dbReference>
<dbReference type="Pfam" id="PF14698">
    <property type="entry name" value="ASL_C2"/>
    <property type="match status" value="1"/>
</dbReference>
<reference evidence="9 10" key="1">
    <citation type="journal article" date="2019" name="Nat. Microbiol.">
        <title>Mediterranean grassland soil C-N compound turnover is dependent on rainfall and depth, and is mediated by genomically divergent microorganisms.</title>
        <authorList>
            <person name="Diamond S."/>
            <person name="Andeer P.F."/>
            <person name="Li Z."/>
            <person name="Crits-Christoph A."/>
            <person name="Burstein D."/>
            <person name="Anantharaman K."/>
            <person name="Lane K.R."/>
            <person name="Thomas B.C."/>
            <person name="Pan C."/>
            <person name="Northen T.R."/>
            <person name="Banfield J.F."/>
        </authorList>
    </citation>
    <scope>NUCLEOTIDE SEQUENCE [LARGE SCALE GENOMIC DNA]</scope>
    <source>
        <strain evidence="9">NP_7</strain>
    </source>
</reference>
<dbReference type="Pfam" id="PF00206">
    <property type="entry name" value="Lyase_1"/>
    <property type="match status" value="1"/>
</dbReference>
<dbReference type="InterPro" id="IPR022761">
    <property type="entry name" value="Fumarate_lyase_N"/>
</dbReference>
<feature type="domain" description="Argininosuccinate lyase C-terminal" evidence="8">
    <location>
        <begin position="381"/>
        <end position="456"/>
    </location>
</feature>
<evidence type="ECO:0000256" key="1">
    <source>
        <dbReference type="ARBA" id="ARBA00004941"/>
    </source>
</evidence>
<evidence type="ECO:0000313" key="9">
    <source>
        <dbReference type="EMBL" id="TMI78690.1"/>
    </source>
</evidence>
<evidence type="ECO:0000256" key="4">
    <source>
        <dbReference type="ARBA" id="ARBA00023239"/>
    </source>
</evidence>
<dbReference type="AlphaFoldDB" id="A0A537J572"/>
<dbReference type="PRINTS" id="PR00149">
    <property type="entry name" value="FUMRATELYASE"/>
</dbReference>
<dbReference type="GO" id="GO:0042450">
    <property type="term" value="P:L-arginine biosynthetic process via ornithine"/>
    <property type="evidence" value="ECO:0007669"/>
    <property type="project" value="UniProtKB-UniRule"/>
</dbReference>
<evidence type="ECO:0000256" key="3">
    <source>
        <dbReference type="ARBA" id="ARBA00022571"/>
    </source>
</evidence>
<evidence type="ECO:0000256" key="5">
    <source>
        <dbReference type="NCBIfam" id="TIGR00838"/>
    </source>
</evidence>
<evidence type="ECO:0000259" key="8">
    <source>
        <dbReference type="Pfam" id="PF14698"/>
    </source>
</evidence>
<dbReference type="Gene3D" id="1.20.200.10">
    <property type="entry name" value="Fumarase/aspartase (Central domain)"/>
    <property type="match status" value="1"/>
</dbReference>
<dbReference type="CDD" id="cd01359">
    <property type="entry name" value="Argininosuccinate_lyase"/>
    <property type="match status" value="1"/>
</dbReference>
<dbReference type="PANTHER" id="PTHR43814">
    <property type="entry name" value="ARGININOSUCCINATE LYASE"/>
    <property type="match status" value="1"/>
</dbReference>
<dbReference type="EC" id="4.3.2.1" evidence="2 5"/>
<dbReference type="Gene3D" id="1.10.275.10">
    <property type="entry name" value="Fumarase/aspartase (N-terminal domain)"/>
    <property type="match status" value="1"/>
</dbReference>
<dbReference type="PRINTS" id="PR00145">
    <property type="entry name" value="ARGSUCLYASE"/>
</dbReference>
<keyword evidence="3" id="KW-0028">Amino-acid biosynthesis</keyword>
<dbReference type="PANTHER" id="PTHR43814:SF1">
    <property type="entry name" value="ARGININOSUCCINATE LYASE"/>
    <property type="match status" value="1"/>
</dbReference>
<evidence type="ECO:0000256" key="6">
    <source>
        <dbReference type="SAM" id="Coils"/>
    </source>
</evidence>
<dbReference type="SUPFAM" id="SSF48557">
    <property type="entry name" value="L-aspartase-like"/>
    <property type="match status" value="1"/>
</dbReference>
<dbReference type="NCBIfam" id="TIGR00838">
    <property type="entry name" value="argH"/>
    <property type="match status" value="1"/>
</dbReference>
<evidence type="ECO:0000313" key="10">
    <source>
        <dbReference type="Proteomes" id="UP000320048"/>
    </source>
</evidence>
<feature type="coiled-coil region" evidence="6">
    <location>
        <begin position="481"/>
        <end position="508"/>
    </location>
</feature>
<feature type="domain" description="Fumarate lyase N-terminal" evidence="7">
    <location>
        <begin position="113"/>
        <end position="311"/>
    </location>
</feature>
<evidence type="ECO:0000259" key="7">
    <source>
        <dbReference type="Pfam" id="PF00206"/>
    </source>
</evidence>
<gene>
    <name evidence="9" type="primary">argH</name>
    <name evidence="9" type="ORF">E6H04_11950</name>
</gene>
<keyword evidence="4 9" id="KW-0456">Lyase</keyword>
<dbReference type="InterPro" id="IPR024083">
    <property type="entry name" value="Fumarase/histidase_N"/>
</dbReference>
<dbReference type="GO" id="GO:0004056">
    <property type="term" value="F:argininosuccinate lyase activity"/>
    <property type="evidence" value="ECO:0007669"/>
    <property type="project" value="UniProtKB-UniRule"/>
</dbReference>
<proteinExistence type="predicted"/>
<dbReference type="InterPro" id="IPR029419">
    <property type="entry name" value="Arg_succ_lyase_C"/>
</dbReference>
<name>A0A537J572_9BACT</name>
<dbReference type="InterPro" id="IPR009049">
    <property type="entry name" value="Argininosuccinate_lyase"/>
</dbReference>
<sequence>MVRTRRGVGAMLKQKSEEYRGFRTPGIRLSEELLPDVVEHRTDRVLVTLYAFHAFDKAHLVMLAEERLIPLGDAAAMLRVLRETERLGIEQARLEAGGGMHSGEQVLIRRLSEEVGGRIHLGRSSGDLGVVSTRIVQRDKLLDVLLHLNRVRSAVISQAEAHVDTVMPGYTHGQHAQPTTLGHQLAAWAAVLERDFERAVQAYRRINVSPAGAAILTGSNFPLNRHRTSELLGFDRPAPSTFDAILSHDTELDSFCVLAILNADLGRWAEDLMLWSTSEFGMVDVPDRYCGTSSIMMQKKNPYAPQYIKGLGAASLGGLVTAFHAEKGPTGMPILDRQYSRDALWRLYDDTVRDLSWVHDLLPALRWNTSLMRARAGEHWAQATDIAGALVREKGLPWRTAHQIVGILVRVGYERGIGPADVTPDLLDEAAVAYMGRPVGLSEESLRKAVDPENFVRERAIFGGPAPQEVLRRLADFRATLARDEATYTDARQRVDEARRKLESAIDALVGSEP</sequence>
<evidence type="ECO:0000256" key="2">
    <source>
        <dbReference type="ARBA" id="ARBA00012338"/>
    </source>
</evidence>
<comment type="pathway">
    <text evidence="1">Amino-acid biosynthesis; L-arginine biosynthesis; L-arginine from L-ornithine and carbamoyl phosphate: step 3/3.</text>
</comment>
<organism evidence="9 10">
    <name type="scientific">Candidatus Segetimicrobium genomatis</name>
    <dbReference type="NCBI Taxonomy" id="2569760"/>
    <lineage>
        <taxon>Bacteria</taxon>
        <taxon>Bacillati</taxon>
        <taxon>Candidatus Sysuimicrobiota</taxon>
        <taxon>Candidatus Sysuimicrobiia</taxon>
        <taxon>Candidatus Sysuimicrobiales</taxon>
        <taxon>Candidatus Segetimicrobiaceae</taxon>
        <taxon>Candidatus Segetimicrobium</taxon>
    </lineage>
</organism>
<keyword evidence="6" id="KW-0175">Coiled coil</keyword>
<dbReference type="Proteomes" id="UP000320048">
    <property type="component" value="Unassembled WGS sequence"/>
</dbReference>
<protein>
    <recommendedName>
        <fullName evidence="2 5">Argininosuccinate lyase</fullName>
        <ecNumber evidence="2 5">4.3.2.1</ecNumber>
    </recommendedName>
</protein>
<dbReference type="InterPro" id="IPR008948">
    <property type="entry name" value="L-Aspartase-like"/>
</dbReference>
<comment type="caution">
    <text evidence="9">The sequence shown here is derived from an EMBL/GenBank/DDBJ whole genome shotgun (WGS) entry which is preliminary data.</text>
</comment>
<dbReference type="UniPathway" id="UPA00068">
    <property type="reaction ID" value="UER00114"/>
</dbReference>
<dbReference type="EMBL" id="VBAO01000350">
    <property type="protein sequence ID" value="TMI78690.1"/>
    <property type="molecule type" value="Genomic_DNA"/>
</dbReference>
<dbReference type="GO" id="GO:0005829">
    <property type="term" value="C:cytosol"/>
    <property type="evidence" value="ECO:0007669"/>
    <property type="project" value="TreeGrafter"/>
</dbReference>
<accession>A0A537J572</accession>